<dbReference type="EMBL" id="QYUL01000002">
    <property type="protein sequence ID" value="RJF81421.1"/>
    <property type="molecule type" value="Genomic_DNA"/>
</dbReference>
<evidence type="ECO:0000313" key="2">
    <source>
        <dbReference type="Proteomes" id="UP000283458"/>
    </source>
</evidence>
<evidence type="ECO:0000313" key="1">
    <source>
        <dbReference type="EMBL" id="RJF81421.1"/>
    </source>
</evidence>
<sequence>MPTLWTALRSRWLDSDGGAGMDRLVGFDRLNDHLRRDIGLPREDQRFQTPTPIRDRSLTDARSFLALQAQR</sequence>
<evidence type="ECO:0008006" key="3">
    <source>
        <dbReference type="Google" id="ProtNLM"/>
    </source>
</evidence>
<dbReference type="AlphaFoldDB" id="A0A418VWA1"/>
<proteinExistence type="predicted"/>
<gene>
    <name evidence="1" type="ORF">D3877_14750</name>
</gene>
<name>A0A418VWA1_9PROT</name>
<comment type="caution">
    <text evidence="1">The sequence shown here is derived from an EMBL/GenBank/DDBJ whole genome shotgun (WGS) entry which is preliminary data.</text>
</comment>
<dbReference type="RefSeq" id="WP_119831510.1">
    <property type="nucleotide sequence ID" value="NZ_QYUL01000002.1"/>
</dbReference>
<dbReference type="OrthoDB" id="7307493at2"/>
<protein>
    <recommendedName>
        <fullName evidence="3">DUF1127 domain-containing protein</fullName>
    </recommendedName>
</protein>
<organism evidence="1 2">
    <name type="scientific">Azospirillum cavernae</name>
    <dbReference type="NCBI Taxonomy" id="2320860"/>
    <lineage>
        <taxon>Bacteria</taxon>
        <taxon>Pseudomonadati</taxon>
        <taxon>Pseudomonadota</taxon>
        <taxon>Alphaproteobacteria</taxon>
        <taxon>Rhodospirillales</taxon>
        <taxon>Azospirillaceae</taxon>
        <taxon>Azospirillum</taxon>
    </lineage>
</organism>
<accession>A0A418VWA1</accession>
<reference evidence="1 2" key="1">
    <citation type="submission" date="2018-09" db="EMBL/GenBank/DDBJ databases">
        <authorList>
            <person name="Zhu H."/>
        </authorList>
    </citation>
    <scope>NUCLEOTIDE SEQUENCE [LARGE SCALE GENOMIC DNA]</scope>
    <source>
        <strain evidence="1 2">K2W22B-5</strain>
    </source>
</reference>
<keyword evidence="2" id="KW-1185">Reference proteome</keyword>
<dbReference type="Proteomes" id="UP000283458">
    <property type="component" value="Unassembled WGS sequence"/>
</dbReference>